<reference evidence="1 2" key="1">
    <citation type="submission" date="2023-07" db="EMBL/GenBank/DDBJ databases">
        <title>Genomic Encyclopedia of Type Strains, Phase IV (KMG-IV): sequencing the most valuable type-strain genomes for metagenomic binning, comparative biology and taxonomic classification.</title>
        <authorList>
            <person name="Goeker M."/>
        </authorList>
    </citation>
    <scope>NUCLEOTIDE SEQUENCE [LARGE SCALE GENOMIC DNA]</scope>
    <source>
        <strain evidence="1 2">DSM 19562</strain>
    </source>
</reference>
<proteinExistence type="predicted"/>
<keyword evidence="2" id="KW-1185">Reference proteome</keyword>
<name>A0ABU0HM86_9HYPH</name>
<organism evidence="1 2">
    <name type="scientific">Methylobacterium persicinum</name>
    <dbReference type="NCBI Taxonomy" id="374426"/>
    <lineage>
        <taxon>Bacteria</taxon>
        <taxon>Pseudomonadati</taxon>
        <taxon>Pseudomonadota</taxon>
        <taxon>Alphaproteobacteria</taxon>
        <taxon>Hyphomicrobiales</taxon>
        <taxon>Methylobacteriaceae</taxon>
        <taxon>Methylobacterium</taxon>
    </lineage>
</organism>
<sequence length="47" mass="5252">MDDFCLTDEQFTKIARLLPDDTRDKVRVDDRSVINGTVPVLKSGTLG</sequence>
<comment type="caution">
    <text evidence="1">The sequence shown here is derived from an EMBL/GenBank/DDBJ whole genome shotgun (WGS) entry which is preliminary data.</text>
</comment>
<dbReference type="Proteomes" id="UP001236369">
    <property type="component" value="Unassembled WGS sequence"/>
</dbReference>
<evidence type="ECO:0000313" key="2">
    <source>
        <dbReference type="Proteomes" id="UP001236369"/>
    </source>
</evidence>
<protein>
    <submittedName>
        <fullName evidence="1">Uncharacterized protein</fullName>
    </submittedName>
</protein>
<gene>
    <name evidence="1" type="ORF">QO016_002116</name>
</gene>
<dbReference type="EMBL" id="JAUSVV010000004">
    <property type="protein sequence ID" value="MDQ0442619.1"/>
    <property type="molecule type" value="Genomic_DNA"/>
</dbReference>
<accession>A0ABU0HM86</accession>
<evidence type="ECO:0000313" key="1">
    <source>
        <dbReference type="EMBL" id="MDQ0442619.1"/>
    </source>
</evidence>